<sequence length="93" mass="10406">MGECTGSICVAYGLESCQCRRGPNDPPTKACELCCKLPGDDYSCKSSFEWNSSPYDVPDLYAKPGTPCDNYNGYCDVFQKCREVSHLIYYSLF</sequence>
<keyword evidence="3" id="KW-1185">Reference proteome</keyword>
<dbReference type="PANTHER" id="PTHR45702">
    <property type="entry name" value="ADAM10/ADAM17 METALLOPEPTIDASE FAMILY MEMBER"/>
    <property type="match status" value="1"/>
</dbReference>
<dbReference type="InterPro" id="IPR049038">
    <property type="entry name" value="ADAM10_Cys-rich"/>
</dbReference>
<dbReference type="PANTHER" id="PTHR45702:SF3">
    <property type="entry name" value="KUZBANIAN-LIKE, ISOFORM A"/>
    <property type="match status" value="1"/>
</dbReference>
<gene>
    <name evidence="2" type="ORF">LARSCL_LOCUS13580</name>
</gene>
<dbReference type="AlphaFoldDB" id="A0AAV2AMJ4"/>
<dbReference type="InterPro" id="IPR051489">
    <property type="entry name" value="ADAM_Metalloproteinase"/>
</dbReference>
<organism evidence="2 3">
    <name type="scientific">Larinioides sclopetarius</name>
    <dbReference type="NCBI Taxonomy" id="280406"/>
    <lineage>
        <taxon>Eukaryota</taxon>
        <taxon>Metazoa</taxon>
        <taxon>Ecdysozoa</taxon>
        <taxon>Arthropoda</taxon>
        <taxon>Chelicerata</taxon>
        <taxon>Arachnida</taxon>
        <taxon>Araneae</taxon>
        <taxon>Araneomorphae</taxon>
        <taxon>Entelegynae</taxon>
        <taxon>Araneoidea</taxon>
        <taxon>Araneidae</taxon>
        <taxon>Larinioides</taxon>
    </lineage>
</organism>
<evidence type="ECO:0000313" key="3">
    <source>
        <dbReference type="Proteomes" id="UP001497382"/>
    </source>
</evidence>
<reference evidence="2 3" key="1">
    <citation type="submission" date="2024-04" db="EMBL/GenBank/DDBJ databases">
        <authorList>
            <person name="Rising A."/>
            <person name="Reimegard J."/>
            <person name="Sonavane S."/>
            <person name="Akerstrom W."/>
            <person name="Nylinder S."/>
            <person name="Hedman E."/>
            <person name="Kallberg Y."/>
        </authorList>
    </citation>
    <scope>NUCLEOTIDE SEQUENCE [LARGE SCALE GENOMIC DNA]</scope>
</reference>
<evidence type="ECO:0000313" key="2">
    <source>
        <dbReference type="EMBL" id="CAL1285220.1"/>
    </source>
</evidence>
<protein>
    <recommendedName>
        <fullName evidence="1">ADAM10 cysteine-rich domain-containing protein</fullName>
    </recommendedName>
</protein>
<name>A0AAV2AMJ4_9ARAC</name>
<accession>A0AAV2AMJ4</accession>
<dbReference type="GO" id="GO:0005886">
    <property type="term" value="C:plasma membrane"/>
    <property type="evidence" value="ECO:0007669"/>
    <property type="project" value="TreeGrafter"/>
</dbReference>
<dbReference type="GO" id="GO:0007219">
    <property type="term" value="P:Notch signaling pathway"/>
    <property type="evidence" value="ECO:0007669"/>
    <property type="project" value="TreeGrafter"/>
</dbReference>
<feature type="domain" description="ADAM10 cysteine-rich" evidence="1">
    <location>
        <begin position="28"/>
        <end position="82"/>
    </location>
</feature>
<dbReference type="Proteomes" id="UP001497382">
    <property type="component" value="Unassembled WGS sequence"/>
</dbReference>
<dbReference type="Pfam" id="PF21299">
    <property type="entry name" value="ADAM10_Cys-rich"/>
    <property type="match status" value="1"/>
</dbReference>
<evidence type="ECO:0000259" key="1">
    <source>
        <dbReference type="Pfam" id="PF21299"/>
    </source>
</evidence>
<comment type="caution">
    <text evidence="2">The sequence shown here is derived from an EMBL/GenBank/DDBJ whole genome shotgun (WGS) entry which is preliminary data.</text>
</comment>
<dbReference type="GO" id="GO:0006509">
    <property type="term" value="P:membrane protein ectodomain proteolysis"/>
    <property type="evidence" value="ECO:0007669"/>
    <property type="project" value="TreeGrafter"/>
</dbReference>
<proteinExistence type="predicted"/>
<dbReference type="EMBL" id="CAXIEN010000188">
    <property type="protein sequence ID" value="CAL1285220.1"/>
    <property type="molecule type" value="Genomic_DNA"/>
</dbReference>
<dbReference type="GO" id="GO:0004222">
    <property type="term" value="F:metalloendopeptidase activity"/>
    <property type="evidence" value="ECO:0007669"/>
    <property type="project" value="TreeGrafter"/>
</dbReference>